<dbReference type="InParanoid" id="A0A0C3FAH2"/>
<dbReference type="EMBL" id="KN832998">
    <property type="protein sequence ID" value="KIM81590.1"/>
    <property type="molecule type" value="Genomic_DNA"/>
</dbReference>
<evidence type="ECO:0000313" key="2">
    <source>
        <dbReference type="Proteomes" id="UP000054166"/>
    </source>
</evidence>
<evidence type="ECO:0000313" key="1">
    <source>
        <dbReference type="EMBL" id="KIM81590.1"/>
    </source>
</evidence>
<reference evidence="1 2" key="1">
    <citation type="submission" date="2014-04" db="EMBL/GenBank/DDBJ databases">
        <authorList>
            <consortium name="DOE Joint Genome Institute"/>
            <person name="Kuo A."/>
            <person name="Tarkka M."/>
            <person name="Buscot F."/>
            <person name="Kohler A."/>
            <person name="Nagy L.G."/>
            <person name="Floudas D."/>
            <person name="Copeland A."/>
            <person name="Barry K.W."/>
            <person name="Cichocki N."/>
            <person name="Veneault-Fourrey C."/>
            <person name="LaButti K."/>
            <person name="Lindquist E.A."/>
            <person name="Lipzen A."/>
            <person name="Lundell T."/>
            <person name="Morin E."/>
            <person name="Murat C."/>
            <person name="Sun H."/>
            <person name="Tunlid A."/>
            <person name="Henrissat B."/>
            <person name="Grigoriev I.V."/>
            <person name="Hibbett D.S."/>
            <person name="Martin F."/>
            <person name="Nordberg H.P."/>
            <person name="Cantor M.N."/>
            <person name="Hua S.X."/>
        </authorList>
    </citation>
    <scope>NUCLEOTIDE SEQUENCE [LARGE SCALE GENOMIC DNA]</scope>
    <source>
        <strain evidence="1 2">F 1598</strain>
    </source>
</reference>
<gene>
    <name evidence="1" type="ORF">PILCRDRAFT_497036</name>
</gene>
<sequence>MKMLGRPVRALSFLHRITFLRARSYHGHFSTTDGRLWKRKLHGTEDFSALMANDGEGYAHISIGTSTILKPSFSSETLRKSVRNAWIRLRYYAPLIALRTQNGGADEYFMSYESSKTSDVAAIWAEDTLKWEQQEKTLDVRDLDLKERWWGTDGRYNMEMHIGPGTEGRLHFINPLGH</sequence>
<dbReference type="PANTHER" id="PTHR42034:SF1">
    <property type="entry name" value="CONDENSATION DOMAIN-CONTAINING PROTEIN"/>
    <property type="match status" value="1"/>
</dbReference>
<keyword evidence="2" id="KW-1185">Reference proteome</keyword>
<dbReference type="InterPro" id="IPR023213">
    <property type="entry name" value="CAT-like_dom_sf"/>
</dbReference>
<dbReference type="OrthoDB" id="3252971at2759"/>
<reference evidence="2" key="2">
    <citation type="submission" date="2015-01" db="EMBL/GenBank/DDBJ databases">
        <title>Evolutionary Origins and Diversification of the Mycorrhizal Mutualists.</title>
        <authorList>
            <consortium name="DOE Joint Genome Institute"/>
            <consortium name="Mycorrhizal Genomics Consortium"/>
            <person name="Kohler A."/>
            <person name="Kuo A."/>
            <person name="Nagy L.G."/>
            <person name="Floudas D."/>
            <person name="Copeland A."/>
            <person name="Barry K.W."/>
            <person name="Cichocki N."/>
            <person name="Veneault-Fourrey C."/>
            <person name="LaButti K."/>
            <person name="Lindquist E.A."/>
            <person name="Lipzen A."/>
            <person name="Lundell T."/>
            <person name="Morin E."/>
            <person name="Murat C."/>
            <person name="Riley R."/>
            <person name="Ohm R."/>
            <person name="Sun H."/>
            <person name="Tunlid A."/>
            <person name="Henrissat B."/>
            <person name="Grigoriev I.V."/>
            <person name="Hibbett D.S."/>
            <person name="Martin F."/>
        </authorList>
    </citation>
    <scope>NUCLEOTIDE SEQUENCE [LARGE SCALE GENOMIC DNA]</scope>
    <source>
        <strain evidence="2">F 1598</strain>
    </source>
</reference>
<dbReference type="HOGENOM" id="CLU_1511156_0_0_1"/>
<dbReference type="PANTHER" id="PTHR42034">
    <property type="entry name" value="CHROMOSOME 7, WHOLE GENOME SHOTGUN SEQUENCE-RELATED"/>
    <property type="match status" value="1"/>
</dbReference>
<protein>
    <submittedName>
        <fullName evidence="1">Uncharacterized protein</fullName>
    </submittedName>
</protein>
<dbReference type="Gene3D" id="3.30.559.10">
    <property type="entry name" value="Chloramphenicol acetyltransferase-like domain"/>
    <property type="match status" value="1"/>
</dbReference>
<proteinExistence type="predicted"/>
<dbReference type="AlphaFoldDB" id="A0A0C3FAH2"/>
<organism evidence="1 2">
    <name type="scientific">Piloderma croceum (strain F 1598)</name>
    <dbReference type="NCBI Taxonomy" id="765440"/>
    <lineage>
        <taxon>Eukaryota</taxon>
        <taxon>Fungi</taxon>
        <taxon>Dikarya</taxon>
        <taxon>Basidiomycota</taxon>
        <taxon>Agaricomycotina</taxon>
        <taxon>Agaricomycetes</taxon>
        <taxon>Agaricomycetidae</taxon>
        <taxon>Atheliales</taxon>
        <taxon>Atheliaceae</taxon>
        <taxon>Piloderma</taxon>
    </lineage>
</organism>
<name>A0A0C3FAH2_PILCF</name>
<dbReference type="Proteomes" id="UP000054166">
    <property type="component" value="Unassembled WGS sequence"/>
</dbReference>
<accession>A0A0C3FAH2</accession>